<comment type="caution">
    <text evidence="1">The sequence shown here is derived from an EMBL/GenBank/DDBJ whole genome shotgun (WGS) entry which is preliminary data.</text>
</comment>
<protein>
    <submittedName>
        <fullName evidence="1">Uncharacterized protein</fullName>
    </submittedName>
</protein>
<sequence>MSSKTQFLKHIEYLITKYENEEKSGIFFKLEKGKDPSEILGVLDFLKYKLEKWGNTNIFSYLGSLFGKNTILVIGSSNSEEAIVPLIELLHFRNTEIYNILIDSIVRLGKKGHIQTINEYFNTE</sequence>
<organism evidence="1">
    <name type="scientific">marine sediment metagenome</name>
    <dbReference type="NCBI Taxonomy" id="412755"/>
    <lineage>
        <taxon>unclassified sequences</taxon>
        <taxon>metagenomes</taxon>
        <taxon>ecological metagenomes</taxon>
    </lineage>
</organism>
<name>X1U591_9ZZZZ</name>
<proteinExistence type="predicted"/>
<dbReference type="EMBL" id="BARW01035031">
    <property type="protein sequence ID" value="GAJ12743.1"/>
    <property type="molecule type" value="Genomic_DNA"/>
</dbReference>
<gene>
    <name evidence="1" type="ORF">S12H4_54741</name>
</gene>
<feature type="non-terminal residue" evidence="1">
    <location>
        <position position="124"/>
    </location>
</feature>
<accession>X1U591</accession>
<dbReference type="AlphaFoldDB" id="X1U591"/>
<evidence type="ECO:0000313" key="1">
    <source>
        <dbReference type="EMBL" id="GAJ12743.1"/>
    </source>
</evidence>
<reference evidence="1" key="1">
    <citation type="journal article" date="2014" name="Front. Microbiol.">
        <title>High frequency of phylogenetically diverse reductive dehalogenase-homologous genes in deep subseafloor sedimentary metagenomes.</title>
        <authorList>
            <person name="Kawai M."/>
            <person name="Futagami T."/>
            <person name="Toyoda A."/>
            <person name="Takaki Y."/>
            <person name="Nishi S."/>
            <person name="Hori S."/>
            <person name="Arai W."/>
            <person name="Tsubouchi T."/>
            <person name="Morono Y."/>
            <person name="Uchiyama I."/>
            <person name="Ito T."/>
            <person name="Fujiyama A."/>
            <person name="Inagaki F."/>
            <person name="Takami H."/>
        </authorList>
    </citation>
    <scope>NUCLEOTIDE SEQUENCE</scope>
    <source>
        <strain evidence="1">Expedition CK06-06</strain>
    </source>
</reference>